<feature type="transmembrane region" description="Helical" evidence="1">
    <location>
        <begin position="178"/>
        <end position="197"/>
    </location>
</feature>
<evidence type="ECO:0000313" key="2">
    <source>
        <dbReference type="EMBL" id="GHO84594.1"/>
    </source>
</evidence>
<dbReference type="PANTHER" id="PTHR36832">
    <property type="entry name" value="SLR1174 PROTEIN-RELATED"/>
    <property type="match status" value="1"/>
</dbReference>
<feature type="transmembrane region" description="Helical" evidence="1">
    <location>
        <begin position="21"/>
        <end position="44"/>
    </location>
</feature>
<feature type="transmembrane region" description="Helical" evidence="1">
    <location>
        <begin position="105"/>
        <end position="130"/>
    </location>
</feature>
<feature type="transmembrane region" description="Helical" evidence="1">
    <location>
        <begin position="142"/>
        <end position="171"/>
    </location>
</feature>
<dbReference type="Proteomes" id="UP000635565">
    <property type="component" value="Unassembled WGS sequence"/>
</dbReference>
<name>A0ABQ3VFV4_9CHLR</name>
<sequence length="264" mass="29547">MLQGYLKLAMVEIQTMLAYRTATIIWCIGALLRIYLLNIFWSAIYGGQSMVDGVTLPAIVTYATLSIMQQNFIIANDISWRIQERIREGNIIIDLLRPYGYLRSLLAMGVGNLAFTIPVAGVTILVAALFGNLILPASPVAAVVYLISLLLGFLLSFLFSCLIGFTAFWTFELSGINWLMDMVISFLSGVIVPLWFLPPVVQQISDFLPFQGIGYLPLSIYIGRITGNEMWLALIKQLCWVSILTLLVVFVWRLAQKKLIVQRG</sequence>
<evidence type="ECO:0000256" key="1">
    <source>
        <dbReference type="SAM" id="Phobius"/>
    </source>
</evidence>
<keyword evidence="3" id="KW-1185">Reference proteome</keyword>
<proteinExistence type="predicted"/>
<gene>
    <name evidence="2" type="ORF">KSZ_26000</name>
</gene>
<evidence type="ECO:0008006" key="4">
    <source>
        <dbReference type="Google" id="ProtNLM"/>
    </source>
</evidence>
<keyword evidence="1" id="KW-1133">Transmembrane helix</keyword>
<dbReference type="RefSeq" id="WP_201362202.1">
    <property type="nucleotide sequence ID" value="NZ_BNJJ01000006.1"/>
</dbReference>
<accession>A0ABQ3VFV4</accession>
<evidence type="ECO:0000313" key="3">
    <source>
        <dbReference type="Proteomes" id="UP000635565"/>
    </source>
</evidence>
<reference evidence="2 3" key="1">
    <citation type="journal article" date="2021" name="Int. J. Syst. Evol. Microbiol.">
        <title>Reticulibacter mediterranei gen. nov., sp. nov., within the new family Reticulibacteraceae fam. nov., and Ktedonospora formicarum gen. nov., sp. nov., Ktedonobacter robiniae sp. nov., Dictyobacter formicarum sp. nov. and Dictyobacter arantiisoli sp. nov., belonging to the class Ktedonobacteria.</title>
        <authorList>
            <person name="Yabe S."/>
            <person name="Zheng Y."/>
            <person name="Wang C.M."/>
            <person name="Sakai Y."/>
            <person name="Abe K."/>
            <person name="Yokota A."/>
            <person name="Donadio S."/>
            <person name="Cavaletti L."/>
            <person name="Monciardini P."/>
        </authorList>
    </citation>
    <scope>NUCLEOTIDE SEQUENCE [LARGE SCALE GENOMIC DNA]</scope>
    <source>
        <strain evidence="2 3">SOSP1-9</strain>
    </source>
</reference>
<feature type="transmembrane region" description="Helical" evidence="1">
    <location>
        <begin position="56"/>
        <end position="75"/>
    </location>
</feature>
<dbReference type="InterPro" id="IPR010390">
    <property type="entry name" value="ABC-2_transporter-like"/>
</dbReference>
<protein>
    <recommendedName>
        <fullName evidence="4">ABC transporter permease</fullName>
    </recommendedName>
</protein>
<dbReference type="EMBL" id="BNJJ01000006">
    <property type="protein sequence ID" value="GHO84594.1"/>
    <property type="molecule type" value="Genomic_DNA"/>
</dbReference>
<dbReference type="PANTHER" id="PTHR36832:SF1">
    <property type="entry name" value="SLR1174 PROTEIN"/>
    <property type="match status" value="1"/>
</dbReference>
<keyword evidence="1" id="KW-0812">Transmembrane</keyword>
<feature type="transmembrane region" description="Helical" evidence="1">
    <location>
        <begin position="234"/>
        <end position="255"/>
    </location>
</feature>
<dbReference type="Pfam" id="PF06182">
    <property type="entry name" value="ABC2_membrane_6"/>
    <property type="match status" value="1"/>
</dbReference>
<organism evidence="2 3">
    <name type="scientific">Dictyobacter formicarum</name>
    <dbReference type="NCBI Taxonomy" id="2778368"/>
    <lineage>
        <taxon>Bacteria</taxon>
        <taxon>Bacillati</taxon>
        <taxon>Chloroflexota</taxon>
        <taxon>Ktedonobacteria</taxon>
        <taxon>Ktedonobacterales</taxon>
        <taxon>Dictyobacteraceae</taxon>
        <taxon>Dictyobacter</taxon>
    </lineage>
</organism>
<comment type="caution">
    <text evidence="2">The sequence shown here is derived from an EMBL/GenBank/DDBJ whole genome shotgun (WGS) entry which is preliminary data.</text>
</comment>
<keyword evidence="1" id="KW-0472">Membrane</keyword>